<dbReference type="PANTHER" id="PTHR34139:SF1">
    <property type="entry name" value="RNASE MJ1380-RELATED"/>
    <property type="match status" value="1"/>
</dbReference>
<dbReference type="OrthoDB" id="4829434at2"/>
<evidence type="ECO:0000313" key="8">
    <source>
        <dbReference type="Proteomes" id="UP000007058"/>
    </source>
</evidence>
<proteinExistence type="inferred from homology"/>
<dbReference type="GO" id="GO:0004540">
    <property type="term" value="F:RNA nuclease activity"/>
    <property type="evidence" value="ECO:0007669"/>
    <property type="project" value="InterPro"/>
</dbReference>
<organism evidence="7 8">
    <name type="scientific">Paramagnetospirillum magneticum (strain ATCC 700264 / AMB-1)</name>
    <name type="common">Magnetospirillum magneticum</name>
    <dbReference type="NCBI Taxonomy" id="342108"/>
    <lineage>
        <taxon>Bacteria</taxon>
        <taxon>Pseudomonadati</taxon>
        <taxon>Pseudomonadota</taxon>
        <taxon>Alphaproteobacteria</taxon>
        <taxon>Rhodospirillales</taxon>
        <taxon>Magnetospirillaceae</taxon>
        <taxon>Paramagnetospirillum</taxon>
    </lineage>
</organism>
<dbReference type="KEGG" id="mag:amb0745"/>
<dbReference type="EMBL" id="AP007255">
    <property type="protein sequence ID" value="BAE49549.1"/>
    <property type="molecule type" value="Genomic_DNA"/>
</dbReference>
<name>Q2W9C6_PARM1</name>
<keyword evidence="1" id="KW-0597">Phosphoprotein</keyword>
<keyword evidence="8" id="KW-1185">Reference proteome</keyword>
<dbReference type="GO" id="GO:0016787">
    <property type="term" value="F:hydrolase activity"/>
    <property type="evidence" value="ECO:0007669"/>
    <property type="project" value="UniProtKB-KW"/>
</dbReference>
<dbReference type="InterPro" id="IPR051813">
    <property type="entry name" value="HepT_RNase_toxin"/>
</dbReference>
<keyword evidence="2" id="KW-1277">Toxin-antitoxin system</keyword>
<dbReference type="Pfam" id="PF01934">
    <property type="entry name" value="HepT-like"/>
    <property type="match status" value="1"/>
</dbReference>
<dbReference type="InterPro" id="IPR037038">
    <property type="entry name" value="HepT-like_sf"/>
</dbReference>
<evidence type="ECO:0000256" key="4">
    <source>
        <dbReference type="ARBA" id="ARBA00022741"/>
    </source>
</evidence>
<dbReference type="GO" id="GO:0000166">
    <property type="term" value="F:nucleotide binding"/>
    <property type="evidence" value="ECO:0007669"/>
    <property type="project" value="UniProtKB-KW"/>
</dbReference>
<evidence type="ECO:0000313" key="7">
    <source>
        <dbReference type="EMBL" id="BAE49549.1"/>
    </source>
</evidence>
<dbReference type="Proteomes" id="UP000007058">
    <property type="component" value="Chromosome"/>
</dbReference>
<dbReference type="Gene3D" id="1.20.120.580">
    <property type="entry name" value="bsu32300-like"/>
    <property type="match status" value="1"/>
</dbReference>
<dbReference type="HOGENOM" id="CLU_142825_3_3_5"/>
<accession>Q2W9C6</accession>
<evidence type="ECO:0000256" key="5">
    <source>
        <dbReference type="ARBA" id="ARBA00022801"/>
    </source>
</evidence>
<dbReference type="GO" id="GO:0110001">
    <property type="term" value="C:toxin-antitoxin complex"/>
    <property type="evidence" value="ECO:0007669"/>
    <property type="project" value="InterPro"/>
</dbReference>
<reference evidence="7 8" key="1">
    <citation type="journal article" date="2005" name="DNA Res.">
        <title>Complete genome sequence of the facultative anaerobic magnetotactic bacterium Magnetospirillum sp. strain AMB-1.</title>
        <authorList>
            <person name="Matsunaga T."/>
            <person name="Okamura Y."/>
            <person name="Fukuda Y."/>
            <person name="Wahyudi A.T."/>
            <person name="Murase Y."/>
            <person name="Takeyama H."/>
        </authorList>
    </citation>
    <scope>NUCLEOTIDE SEQUENCE [LARGE SCALE GENOMIC DNA]</scope>
    <source>
        <strain evidence="8">ATCC 700264 / AMB-1</strain>
    </source>
</reference>
<evidence type="ECO:0000256" key="3">
    <source>
        <dbReference type="ARBA" id="ARBA00022722"/>
    </source>
</evidence>
<dbReference type="PANTHER" id="PTHR34139">
    <property type="entry name" value="UPF0331 PROTEIN MJ0127"/>
    <property type="match status" value="1"/>
</dbReference>
<dbReference type="InterPro" id="IPR008201">
    <property type="entry name" value="HepT-like"/>
</dbReference>
<dbReference type="STRING" id="342108.amb0745"/>
<dbReference type="RefSeq" id="WP_011383188.1">
    <property type="nucleotide sequence ID" value="NC_007626.1"/>
</dbReference>
<evidence type="ECO:0000256" key="1">
    <source>
        <dbReference type="ARBA" id="ARBA00022553"/>
    </source>
</evidence>
<gene>
    <name evidence="7" type="ordered locus">amb0745</name>
</gene>
<protein>
    <submittedName>
        <fullName evidence="7">Uncharacterized conserved protein</fullName>
    </submittedName>
</protein>
<sequence length="124" mass="14335">MTFKDWRVRIEDMIEAIERIRRYTEGMDDRRFVADDRTVDAVVRNLEIIGEAAKRVPFNVLERHPDIPWSRMSEMRNILVHEYHSVDPSIIFDTARHDLPPLLGPLRALLNERNGNGNGNGNGG</sequence>
<dbReference type="AlphaFoldDB" id="Q2W9C6"/>
<keyword evidence="3" id="KW-0540">Nuclease</keyword>
<dbReference type="SUPFAM" id="SSF81593">
    <property type="entry name" value="Nucleotidyltransferase substrate binding subunit/domain"/>
    <property type="match status" value="1"/>
</dbReference>
<keyword evidence="5" id="KW-0378">Hydrolase</keyword>
<keyword evidence="4" id="KW-0547">Nucleotide-binding</keyword>
<evidence type="ECO:0000256" key="2">
    <source>
        <dbReference type="ARBA" id="ARBA00022649"/>
    </source>
</evidence>
<comment type="similarity">
    <text evidence="6">Belongs to the HepT RNase toxin family.</text>
</comment>
<evidence type="ECO:0000256" key="6">
    <source>
        <dbReference type="ARBA" id="ARBA00024207"/>
    </source>
</evidence>